<proteinExistence type="inferred from homology"/>
<feature type="transmembrane region" description="Helical" evidence="8">
    <location>
        <begin position="352"/>
        <end position="373"/>
    </location>
</feature>
<organism evidence="10 11">
    <name type="scientific">Hydra vulgaris</name>
    <name type="common">Hydra</name>
    <name type="synonym">Hydra attenuata</name>
    <dbReference type="NCBI Taxonomy" id="6087"/>
    <lineage>
        <taxon>Eukaryota</taxon>
        <taxon>Metazoa</taxon>
        <taxon>Cnidaria</taxon>
        <taxon>Hydrozoa</taxon>
        <taxon>Hydroidolina</taxon>
        <taxon>Anthoathecata</taxon>
        <taxon>Aplanulata</taxon>
        <taxon>Hydridae</taxon>
        <taxon>Hydra</taxon>
    </lineage>
</organism>
<dbReference type="InterPro" id="IPR002350">
    <property type="entry name" value="Kazal_dom"/>
</dbReference>
<dbReference type="PANTHER" id="PTHR11388">
    <property type="entry name" value="ORGANIC ANION TRANSPORTER"/>
    <property type="match status" value="1"/>
</dbReference>
<feature type="domain" description="Kazal-like" evidence="9">
    <location>
        <begin position="426"/>
        <end position="480"/>
    </location>
</feature>
<comment type="subcellular location">
    <subcellularLocation>
        <location evidence="1 8">Cell membrane</location>
        <topology evidence="1 8">Multi-pass membrane protein</topology>
    </subcellularLocation>
</comment>
<keyword evidence="8" id="KW-0813">Transport</keyword>
<feature type="transmembrane region" description="Helical" evidence="8">
    <location>
        <begin position="200"/>
        <end position="226"/>
    </location>
</feature>
<sequence length="635" mass="70748">MFHELNDKDINAKYLCYGWFSYRPVFLQSLNRPRFFLICVCWLTFAQGLVCNGLNNVLLTSIEKRYGFTTIQVALFSTMFNATVGFFSSLVCYIGHKHRPCALAVGGMTLSVGMFVLLIPHFISPKYEVRKPQSTDLCHLNVPTNTSFNITSCKPPSNRLYLAIFLIGHSISGLGNIPVQSLSYAHLESITDRSSASMYFLAMKAMSILGPASGYILGSPILRTYVDIQQPPNSNLKPNDLNWVGAWWIGYMIGALLLLTTVIPFSGFPKMFSNSNKVFELKKSYLDTIEGDLKIKYDIKSLWPSIKSLLLNTSYMYLTLGIACESFVNSGFSTFFSKFVETQFHFSASKASLYSGLIVVPACGGGIGLGGFLSKRFGWDCQKTLKVICIFAIMSTIFIPIVLIGCDEQEVVGVAVPYLDSSNTSISLNSTCNINCHCNNHVYKPVCSINDQKTFYSPCHAGCVKALQKNGTYHNCACSSFLDETLVDGPCISKCTLYPYFVVGSFFLLFVSFMNAVPLINATFWTLPLSLGSLGIGFQQVFLRFLGMIPSSAVFGRIIDASCLTWNSNECTGENTNCLEYSNKYFRLYIFLVTLSVKTLSCVLFFLAYKTYKLPKRNKTFCEINGIENFAFENS</sequence>
<evidence type="ECO:0000259" key="9">
    <source>
        <dbReference type="PROSITE" id="PS51465"/>
    </source>
</evidence>
<feature type="transmembrane region" description="Helical" evidence="8">
    <location>
        <begin position="385"/>
        <end position="405"/>
    </location>
</feature>
<name>A0ABM4DQL7_HYDVU</name>
<evidence type="ECO:0000256" key="3">
    <source>
        <dbReference type="ARBA" id="ARBA00022475"/>
    </source>
</evidence>
<keyword evidence="7" id="KW-1015">Disulfide bond</keyword>
<keyword evidence="4 8" id="KW-0812">Transmembrane</keyword>
<dbReference type="Proteomes" id="UP001652625">
    <property type="component" value="Chromosome 15"/>
</dbReference>
<keyword evidence="10" id="KW-1185">Reference proteome</keyword>
<keyword evidence="3" id="KW-1003">Cell membrane</keyword>
<keyword evidence="5 8" id="KW-1133">Transmembrane helix</keyword>
<dbReference type="InterPro" id="IPR036259">
    <property type="entry name" value="MFS_trans_sf"/>
</dbReference>
<feature type="transmembrane region" description="Helical" evidence="8">
    <location>
        <begin position="497"/>
        <end position="520"/>
    </location>
</feature>
<evidence type="ECO:0000256" key="1">
    <source>
        <dbReference type="ARBA" id="ARBA00004651"/>
    </source>
</evidence>
<dbReference type="InterPro" id="IPR004156">
    <property type="entry name" value="OATP"/>
</dbReference>
<protein>
    <recommendedName>
        <fullName evidence="8">Solute carrier organic anion transporter family member</fullName>
    </recommendedName>
</protein>
<evidence type="ECO:0000256" key="2">
    <source>
        <dbReference type="ARBA" id="ARBA00009657"/>
    </source>
</evidence>
<feature type="transmembrane region" description="Helical" evidence="8">
    <location>
        <begin position="101"/>
        <end position="123"/>
    </location>
</feature>
<evidence type="ECO:0000256" key="8">
    <source>
        <dbReference type="RuleBase" id="RU362056"/>
    </source>
</evidence>
<evidence type="ECO:0000256" key="5">
    <source>
        <dbReference type="ARBA" id="ARBA00022989"/>
    </source>
</evidence>
<keyword evidence="8" id="KW-0406">Ion transport</keyword>
<dbReference type="Pfam" id="PF07648">
    <property type="entry name" value="Kazal_2"/>
    <property type="match status" value="1"/>
</dbReference>
<dbReference type="RefSeq" id="XP_065676888.1">
    <property type="nucleotide sequence ID" value="XM_065820816.1"/>
</dbReference>
<evidence type="ECO:0000256" key="6">
    <source>
        <dbReference type="ARBA" id="ARBA00023136"/>
    </source>
</evidence>
<feature type="transmembrane region" description="Helical" evidence="8">
    <location>
        <begin position="588"/>
        <end position="609"/>
    </location>
</feature>
<evidence type="ECO:0000256" key="4">
    <source>
        <dbReference type="ARBA" id="ARBA00022692"/>
    </source>
</evidence>
<comment type="caution">
    <text evidence="8">Lacks conserved residue(s) required for the propagation of feature annotation.</text>
</comment>
<comment type="similarity">
    <text evidence="2 8">Belongs to the organo anion transporter (TC 2.A.60) family.</text>
</comment>
<reference evidence="11" key="1">
    <citation type="submission" date="2025-08" db="UniProtKB">
        <authorList>
            <consortium name="RefSeq"/>
        </authorList>
    </citation>
    <scope>IDENTIFICATION</scope>
</reference>
<dbReference type="Gene3D" id="1.20.1250.20">
    <property type="entry name" value="MFS general substrate transporter like domains"/>
    <property type="match status" value="2"/>
</dbReference>
<feature type="transmembrane region" description="Helical" evidence="8">
    <location>
        <begin position="71"/>
        <end position="94"/>
    </location>
</feature>
<keyword evidence="6 8" id="KW-0472">Membrane</keyword>
<dbReference type="Pfam" id="PF03137">
    <property type="entry name" value="OATP"/>
    <property type="match status" value="1"/>
</dbReference>
<dbReference type="GeneID" id="136072157"/>
<gene>
    <name evidence="11" type="primary">LOC136072157</name>
</gene>
<dbReference type="SUPFAM" id="SSF103473">
    <property type="entry name" value="MFS general substrate transporter"/>
    <property type="match status" value="1"/>
</dbReference>
<dbReference type="NCBIfam" id="TIGR00805">
    <property type="entry name" value="oat"/>
    <property type="match status" value="1"/>
</dbReference>
<evidence type="ECO:0000313" key="10">
    <source>
        <dbReference type="Proteomes" id="UP001652625"/>
    </source>
</evidence>
<dbReference type="PROSITE" id="PS51465">
    <property type="entry name" value="KAZAL_2"/>
    <property type="match status" value="1"/>
</dbReference>
<feature type="transmembrane region" description="Helical" evidence="8">
    <location>
        <begin position="160"/>
        <end position="179"/>
    </location>
</feature>
<evidence type="ECO:0000313" key="11">
    <source>
        <dbReference type="RefSeq" id="XP_065676888.1"/>
    </source>
</evidence>
<accession>A0ABM4DQL7</accession>
<feature type="transmembrane region" description="Helical" evidence="8">
    <location>
        <begin position="246"/>
        <end position="268"/>
    </location>
</feature>
<feature type="transmembrane region" description="Helical" evidence="8">
    <location>
        <begin position="309"/>
        <end position="332"/>
    </location>
</feature>
<dbReference type="PANTHER" id="PTHR11388:SF100">
    <property type="entry name" value="SOLUTE CARRIER ORGANIC ANION TRANSPORTER FAMILY MEMBER 4A1"/>
    <property type="match status" value="1"/>
</dbReference>
<feature type="transmembrane region" description="Helical" evidence="8">
    <location>
        <begin position="35"/>
        <end position="59"/>
    </location>
</feature>
<evidence type="ECO:0000256" key="7">
    <source>
        <dbReference type="ARBA" id="ARBA00023157"/>
    </source>
</evidence>